<dbReference type="InterPro" id="IPR006575">
    <property type="entry name" value="RWD_dom"/>
</dbReference>
<evidence type="ECO:0000256" key="6">
    <source>
        <dbReference type="ARBA" id="ARBA00023016"/>
    </source>
</evidence>
<sequence>MSFQALDEEFTAVNSIYPSCFVLLDNNAKIYVLRTHQKPYTIVLKFSEAYPLEKPYIMRSKNIEKSIIEKILAEIPSGNTCIFELISFLEDLELTQKNFNNIKEYKISVNTSSTLGTSFKENEKKTIFQDNIPWVISEILTLKKSKFIGRMLKIKSLDMVHRALESLQHEKSLANATHNIWAYRLIKENGEIICDNDDNGEKGAGSNLSYLLSSMDVKNVLLVVSRWYGGINLGPDRFKLINSCAKAALFLGNAIEDFKIKKNKKKV</sequence>
<evidence type="ECO:0000256" key="1">
    <source>
        <dbReference type="ARBA" id="ARBA00004496"/>
    </source>
</evidence>
<keyword evidence="5" id="KW-0810">Translation regulation</keyword>
<dbReference type="InterPro" id="IPR036956">
    <property type="entry name" value="Impact_N_sf"/>
</dbReference>
<evidence type="ECO:0000256" key="2">
    <source>
        <dbReference type="ARBA" id="ARBA00007665"/>
    </source>
</evidence>
<evidence type="ECO:0000313" key="10">
    <source>
        <dbReference type="Proteomes" id="UP000053447"/>
    </source>
</evidence>
<evidence type="ECO:0000313" key="9">
    <source>
        <dbReference type="EMBL" id="KTW27603.1"/>
    </source>
</evidence>
<dbReference type="InterPro" id="IPR001498">
    <property type="entry name" value="Impact_N"/>
</dbReference>
<dbReference type="GO" id="GO:0005737">
    <property type="term" value="C:cytoplasm"/>
    <property type="evidence" value="ECO:0007669"/>
    <property type="project" value="UniProtKB-SubCell"/>
</dbReference>
<gene>
    <name evidence="9" type="ORF">T551_03102</name>
</gene>
<dbReference type="RefSeq" id="XP_018228573.1">
    <property type="nucleotide sequence ID" value="XM_018375365.1"/>
</dbReference>
<keyword evidence="3" id="KW-0963">Cytoplasm</keyword>
<dbReference type="VEuPathDB" id="FungiDB:T551_03102"/>
<organism evidence="9 10">
    <name type="scientific">Pneumocystis jirovecii (strain RU7)</name>
    <name type="common">Human pneumocystis pneumonia agent</name>
    <dbReference type="NCBI Taxonomy" id="1408657"/>
    <lineage>
        <taxon>Eukaryota</taxon>
        <taxon>Fungi</taxon>
        <taxon>Dikarya</taxon>
        <taxon>Ascomycota</taxon>
        <taxon>Taphrinomycotina</taxon>
        <taxon>Pneumocystomycetes</taxon>
        <taxon>Pneumocystaceae</taxon>
        <taxon>Pneumocystis</taxon>
    </lineage>
</organism>
<dbReference type="Gene3D" id="3.30.230.30">
    <property type="entry name" value="Impact, N-terminal domain"/>
    <property type="match status" value="1"/>
</dbReference>
<dbReference type="GO" id="GO:0006446">
    <property type="term" value="P:regulation of translational initiation"/>
    <property type="evidence" value="ECO:0007669"/>
    <property type="project" value="TreeGrafter"/>
</dbReference>
<dbReference type="STRING" id="1408657.A0A0W4ZGU8"/>
<dbReference type="InterPro" id="IPR016135">
    <property type="entry name" value="UBQ-conjugating_enzyme/RWD"/>
</dbReference>
<feature type="domain" description="RWD" evidence="8">
    <location>
        <begin position="5"/>
        <end position="91"/>
    </location>
</feature>
<reference evidence="10" key="1">
    <citation type="journal article" date="2016" name="Nat. Commun.">
        <title>Genome analysis of three Pneumocystis species reveals adaptation mechanisms to life exclusively in mammalian hosts.</title>
        <authorList>
            <person name="Ma L."/>
            <person name="Chen Z."/>
            <person name="Huang D.W."/>
            <person name="Kutty G."/>
            <person name="Ishihara M."/>
            <person name="Wang H."/>
            <person name="Abouelleil A."/>
            <person name="Bishop L."/>
            <person name="Davey E."/>
            <person name="Deng R."/>
            <person name="Deng X."/>
            <person name="Fan L."/>
            <person name="Fantoni G."/>
            <person name="Fitzgerald M."/>
            <person name="Gogineni E."/>
            <person name="Goldberg J.M."/>
            <person name="Handley G."/>
            <person name="Hu X."/>
            <person name="Huber C."/>
            <person name="Jiao X."/>
            <person name="Jones K."/>
            <person name="Levin J.Z."/>
            <person name="Liu Y."/>
            <person name="Macdonald P."/>
            <person name="Melnikov A."/>
            <person name="Raley C."/>
            <person name="Sassi M."/>
            <person name="Sherman B.T."/>
            <person name="Song X."/>
            <person name="Sykes S."/>
            <person name="Tran B."/>
            <person name="Walsh L."/>
            <person name="Xia Y."/>
            <person name="Yang J."/>
            <person name="Young S."/>
            <person name="Zeng Q."/>
            <person name="Zheng X."/>
            <person name="Stephens R."/>
            <person name="Nusbaum C."/>
            <person name="Birren B.W."/>
            <person name="Azadi P."/>
            <person name="Lempicki R.A."/>
            <person name="Cuomo C.A."/>
            <person name="Kovacs J.A."/>
        </authorList>
    </citation>
    <scope>NUCLEOTIDE SEQUENCE [LARGE SCALE GENOMIC DNA]</scope>
    <source>
        <strain evidence="10">RU7</strain>
    </source>
</reference>
<evidence type="ECO:0000259" key="8">
    <source>
        <dbReference type="Pfam" id="PF05773"/>
    </source>
</evidence>
<accession>A0A0W4ZGU8</accession>
<evidence type="ECO:0000256" key="5">
    <source>
        <dbReference type="ARBA" id="ARBA00022845"/>
    </source>
</evidence>
<evidence type="ECO:0000256" key="4">
    <source>
        <dbReference type="ARBA" id="ARBA00022491"/>
    </source>
</evidence>
<keyword evidence="10" id="KW-1185">Reference proteome</keyword>
<dbReference type="Proteomes" id="UP000053447">
    <property type="component" value="Unassembled WGS sequence"/>
</dbReference>
<evidence type="ECO:0000259" key="7">
    <source>
        <dbReference type="Pfam" id="PF01205"/>
    </source>
</evidence>
<keyword evidence="6" id="KW-0346">Stress response</keyword>
<dbReference type="InterPro" id="IPR023582">
    <property type="entry name" value="Impact"/>
</dbReference>
<name>A0A0W4ZGU8_PNEJ7</name>
<comment type="similarity">
    <text evidence="2">Belongs to the IMPACT family.</text>
</comment>
<comment type="subcellular location">
    <subcellularLocation>
        <location evidence="1">Cytoplasm</location>
    </subcellularLocation>
</comment>
<dbReference type="EMBL" id="LFWA01000014">
    <property type="protein sequence ID" value="KTW27603.1"/>
    <property type="molecule type" value="Genomic_DNA"/>
</dbReference>
<dbReference type="SUPFAM" id="SSF54495">
    <property type="entry name" value="UBC-like"/>
    <property type="match status" value="1"/>
</dbReference>
<dbReference type="Pfam" id="PF05773">
    <property type="entry name" value="RWD"/>
    <property type="match status" value="1"/>
</dbReference>
<dbReference type="AlphaFoldDB" id="A0A0W4ZGU8"/>
<comment type="caution">
    <text evidence="9">The sequence shown here is derived from an EMBL/GenBank/DDBJ whole genome shotgun (WGS) entry which is preliminary data.</text>
</comment>
<proteinExistence type="inferred from homology"/>
<dbReference type="Pfam" id="PF01205">
    <property type="entry name" value="Impact_N"/>
    <property type="match status" value="1"/>
</dbReference>
<dbReference type="SUPFAM" id="SSF54211">
    <property type="entry name" value="Ribosomal protein S5 domain 2-like"/>
    <property type="match status" value="1"/>
</dbReference>
<protein>
    <submittedName>
        <fullName evidence="9">Uncharacterized protein</fullName>
    </submittedName>
</protein>
<dbReference type="GO" id="GO:0140469">
    <property type="term" value="P:GCN2-mediated signaling"/>
    <property type="evidence" value="ECO:0007669"/>
    <property type="project" value="TreeGrafter"/>
</dbReference>
<dbReference type="Gene3D" id="3.10.110.10">
    <property type="entry name" value="Ubiquitin Conjugating Enzyme"/>
    <property type="match status" value="1"/>
</dbReference>
<dbReference type="PANTHER" id="PTHR16301">
    <property type="entry name" value="IMPACT-RELATED"/>
    <property type="match status" value="1"/>
</dbReference>
<dbReference type="InterPro" id="IPR020568">
    <property type="entry name" value="Ribosomal_Su5_D2-typ_SF"/>
</dbReference>
<keyword evidence="4" id="KW-0678">Repressor</keyword>
<feature type="domain" description="Impact N-terminal" evidence="7">
    <location>
        <begin position="143"/>
        <end position="249"/>
    </location>
</feature>
<dbReference type="OrthoDB" id="69641at2759"/>
<dbReference type="PANTHER" id="PTHR16301:SF25">
    <property type="entry name" value="PROTEIN IMPACT"/>
    <property type="match status" value="1"/>
</dbReference>
<dbReference type="GeneID" id="28941620"/>
<evidence type="ECO:0000256" key="3">
    <source>
        <dbReference type="ARBA" id="ARBA00022490"/>
    </source>
</evidence>